<reference evidence="2 3" key="1">
    <citation type="submission" date="2024-06" db="EMBL/GenBank/DDBJ databases">
        <title>Genomic Encyclopedia of Type Strains, Phase V (KMG-V): Genome sequencing to study the core and pangenomes of soil and plant-associated prokaryotes.</title>
        <authorList>
            <person name="Whitman W."/>
        </authorList>
    </citation>
    <scope>NUCLEOTIDE SEQUENCE [LARGE SCALE GENOMIC DNA]</scope>
    <source>
        <strain evidence="2 3">USDA 160</strain>
    </source>
</reference>
<dbReference type="Pfam" id="PF13011">
    <property type="entry name" value="LZ_Tnp_IS481"/>
    <property type="match status" value="1"/>
</dbReference>
<dbReference type="Proteomes" id="UP001549291">
    <property type="component" value="Unassembled WGS sequence"/>
</dbReference>
<accession>A0ABV2S4M1</accession>
<gene>
    <name evidence="2" type="ORF">ABIF63_008230</name>
</gene>
<dbReference type="InterPro" id="IPR010921">
    <property type="entry name" value="Trp_repressor/repl_initiator"/>
</dbReference>
<dbReference type="SUPFAM" id="SSF48295">
    <property type="entry name" value="TrpR-like"/>
    <property type="match status" value="1"/>
</dbReference>
<dbReference type="InterPro" id="IPR024967">
    <property type="entry name" value="DNA-bd_IS481-type"/>
</dbReference>
<name>A0ABV2S4M1_BRAJP</name>
<dbReference type="GeneID" id="301187138"/>
<organism evidence="2 3">
    <name type="scientific">Bradyrhizobium japonicum</name>
    <dbReference type="NCBI Taxonomy" id="375"/>
    <lineage>
        <taxon>Bacteria</taxon>
        <taxon>Pseudomonadati</taxon>
        <taxon>Pseudomonadota</taxon>
        <taxon>Alphaproteobacteria</taxon>
        <taxon>Hyphomicrobiales</taxon>
        <taxon>Nitrobacteraceae</taxon>
        <taxon>Bradyrhizobium</taxon>
    </lineage>
</organism>
<dbReference type="Gene3D" id="1.10.10.10">
    <property type="entry name" value="Winged helix-like DNA-binding domain superfamily/Winged helix DNA-binding domain"/>
    <property type="match status" value="1"/>
</dbReference>
<evidence type="ECO:0000313" key="2">
    <source>
        <dbReference type="EMBL" id="MET4724124.1"/>
    </source>
</evidence>
<feature type="domain" description="DNA-binding" evidence="1">
    <location>
        <begin position="13"/>
        <end position="68"/>
    </location>
</feature>
<dbReference type="EMBL" id="JBEPTQ010000002">
    <property type="protein sequence ID" value="MET4724124.1"/>
    <property type="molecule type" value="Genomic_DNA"/>
</dbReference>
<evidence type="ECO:0000259" key="1">
    <source>
        <dbReference type="Pfam" id="PF13011"/>
    </source>
</evidence>
<evidence type="ECO:0000313" key="3">
    <source>
        <dbReference type="Proteomes" id="UP001549291"/>
    </source>
</evidence>
<proteinExistence type="predicted"/>
<sequence length="86" mass="9622">MRSVVEGGLTKAAAALQFNVTAETVAEWVKRFRDEGVDGLRDRSSRPHSLPSQTLPDRCTAVEALRRQRYVGWQNAPELGISLELR</sequence>
<dbReference type="RefSeq" id="WP_014497405.1">
    <property type="nucleotide sequence ID" value="NZ_BJNK01000059.1"/>
</dbReference>
<dbReference type="InterPro" id="IPR036388">
    <property type="entry name" value="WH-like_DNA-bd_sf"/>
</dbReference>
<protein>
    <submittedName>
        <fullName evidence="2">Transposase</fullName>
    </submittedName>
</protein>
<keyword evidence="3" id="KW-1185">Reference proteome</keyword>
<comment type="caution">
    <text evidence="2">The sequence shown here is derived from an EMBL/GenBank/DDBJ whole genome shotgun (WGS) entry which is preliminary data.</text>
</comment>